<dbReference type="EMBL" id="QLSZ01000010">
    <property type="protein sequence ID" value="RAR70640.1"/>
    <property type="molecule type" value="Genomic_DNA"/>
</dbReference>
<dbReference type="OrthoDB" id="1452410at2"/>
<dbReference type="RefSeq" id="WP_112113763.1">
    <property type="nucleotide sequence ID" value="NZ_QLSZ01000010.1"/>
</dbReference>
<evidence type="ECO:0000313" key="1">
    <source>
        <dbReference type="EMBL" id="RAR70640.1"/>
    </source>
</evidence>
<dbReference type="AlphaFoldDB" id="A0A328YAM2"/>
<gene>
    <name evidence="1" type="ORF">CLV55_11040</name>
</gene>
<sequence length="243" mass="27510">MARVTKNKLLSGAISNLVFRNVDGLQVVQSLPDKVKQTSRTKESGSEFRTCSTWAKKLRWNLSAFLMQQTDTYMYRRLTGALYHAIRNNTAMLKGTRTPLNSDTSGIVGFDFNSHSPFRENFLPELNVVLNEDRQVVVSVPELCSKEALIYPKRYYHAELLVFVTATSLQLNAPKEEAYVVFELPYAPTLQPMRHWTSPVLGEGQWVVVTAKVLFYKTDQFVAKNYVNSAAFSPAMVLFSGHT</sequence>
<evidence type="ECO:0000313" key="2">
    <source>
        <dbReference type="Proteomes" id="UP000248840"/>
    </source>
</evidence>
<dbReference type="Proteomes" id="UP000248840">
    <property type="component" value="Unassembled WGS sequence"/>
</dbReference>
<name>A0A328YAM2_9FLAO</name>
<proteinExistence type="predicted"/>
<organism evidence="1 2">
    <name type="scientific">Flavobacterium aciduliphilum</name>
    <dbReference type="NCBI Taxonomy" id="1101402"/>
    <lineage>
        <taxon>Bacteria</taxon>
        <taxon>Pseudomonadati</taxon>
        <taxon>Bacteroidota</taxon>
        <taxon>Flavobacteriia</taxon>
        <taxon>Flavobacteriales</taxon>
        <taxon>Flavobacteriaceae</taxon>
        <taxon>Flavobacterium</taxon>
    </lineage>
</organism>
<reference evidence="1 2" key="1">
    <citation type="submission" date="2018-06" db="EMBL/GenBank/DDBJ databases">
        <title>Genomic Encyclopedia of Archaeal and Bacterial Type Strains, Phase II (KMG-II): from individual species to whole genera.</title>
        <authorList>
            <person name="Goeker M."/>
        </authorList>
    </citation>
    <scope>NUCLEOTIDE SEQUENCE [LARGE SCALE GENOMIC DNA]</scope>
    <source>
        <strain evidence="1 2">DSM 25663</strain>
    </source>
</reference>
<keyword evidence="2" id="KW-1185">Reference proteome</keyword>
<comment type="caution">
    <text evidence="1">The sequence shown here is derived from an EMBL/GenBank/DDBJ whole genome shotgun (WGS) entry which is preliminary data.</text>
</comment>
<protein>
    <submittedName>
        <fullName evidence="1">Uncharacterized protein</fullName>
    </submittedName>
</protein>
<accession>A0A328YAM2</accession>